<keyword evidence="5 6" id="KW-0472">Membrane</keyword>
<evidence type="ECO:0000313" key="8">
    <source>
        <dbReference type="EMBL" id="TWP53701.1"/>
    </source>
</evidence>
<feature type="domain" description="Phage shock protein PspC N-terminal" evidence="7">
    <location>
        <begin position="4"/>
        <end position="59"/>
    </location>
</feature>
<dbReference type="AlphaFoldDB" id="A0A563F1S8"/>
<evidence type="ECO:0000256" key="2">
    <source>
        <dbReference type="ARBA" id="ARBA00022475"/>
    </source>
</evidence>
<dbReference type="Pfam" id="PF04024">
    <property type="entry name" value="PspC"/>
    <property type="match status" value="1"/>
</dbReference>
<accession>A0A563F1S8</accession>
<protein>
    <submittedName>
        <fullName evidence="8">PspC domain-containing protein</fullName>
    </submittedName>
</protein>
<keyword evidence="9" id="KW-1185">Reference proteome</keyword>
<dbReference type="GO" id="GO:0005886">
    <property type="term" value="C:plasma membrane"/>
    <property type="evidence" value="ECO:0007669"/>
    <property type="project" value="UniProtKB-SubCell"/>
</dbReference>
<dbReference type="PANTHER" id="PTHR33885:SF3">
    <property type="entry name" value="PHAGE SHOCK PROTEIN C"/>
    <property type="match status" value="1"/>
</dbReference>
<dbReference type="OrthoDB" id="7359894at2"/>
<proteinExistence type="predicted"/>
<evidence type="ECO:0000256" key="3">
    <source>
        <dbReference type="ARBA" id="ARBA00022692"/>
    </source>
</evidence>
<evidence type="ECO:0000259" key="7">
    <source>
        <dbReference type="Pfam" id="PF04024"/>
    </source>
</evidence>
<organism evidence="8 9">
    <name type="scientific">Lentzea tibetensis</name>
    <dbReference type="NCBI Taxonomy" id="2591470"/>
    <lineage>
        <taxon>Bacteria</taxon>
        <taxon>Bacillati</taxon>
        <taxon>Actinomycetota</taxon>
        <taxon>Actinomycetes</taxon>
        <taxon>Pseudonocardiales</taxon>
        <taxon>Pseudonocardiaceae</taxon>
        <taxon>Lentzea</taxon>
    </lineage>
</organism>
<reference evidence="8 9" key="1">
    <citation type="submission" date="2019-07" db="EMBL/GenBank/DDBJ databases">
        <title>Lentzea xizangensis sp. nov., isolated from Qinghai-Tibetan Plateau Soils.</title>
        <authorList>
            <person name="Huang J."/>
        </authorList>
    </citation>
    <scope>NUCLEOTIDE SEQUENCE [LARGE SCALE GENOMIC DNA]</scope>
    <source>
        <strain evidence="8 9">FXJ1.1311</strain>
    </source>
</reference>
<keyword evidence="2" id="KW-1003">Cell membrane</keyword>
<dbReference type="Proteomes" id="UP000316639">
    <property type="component" value="Unassembled WGS sequence"/>
</dbReference>
<comment type="caution">
    <text evidence="8">The sequence shown here is derived from an EMBL/GenBank/DDBJ whole genome shotgun (WGS) entry which is preliminary data.</text>
</comment>
<dbReference type="InterPro" id="IPR052027">
    <property type="entry name" value="PspC"/>
</dbReference>
<evidence type="ECO:0000256" key="4">
    <source>
        <dbReference type="ARBA" id="ARBA00022989"/>
    </source>
</evidence>
<keyword evidence="3 6" id="KW-0812">Transmembrane</keyword>
<sequence>MTNTLTRPQHKRVIAGVCAGLAERFGWKPNTVRLLFLLSCLLPGPQFVIYIILWVMMPNRGY</sequence>
<name>A0A563F1S8_9PSEU</name>
<feature type="transmembrane region" description="Helical" evidence="6">
    <location>
        <begin position="34"/>
        <end position="57"/>
    </location>
</feature>
<dbReference type="PANTHER" id="PTHR33885">
    <property type="entry name" value="PHAGE SHOCK PROTEIN C"/>
    <property type="match status" value="1"/>
</dbReference>
<gene>
    <name evidence="8" type="ORF">FKR81_02790</name>
</gene>
<keyword evidence="4 6" id="KW-1133">Transmembrane helix</keyword>
<comment type="subcellular location">
    <subcellularLocation>
        <location evidence="1">Cell membrane</location>
        <topology evidence="1">Single-pass membrane protein</topology>
    </subcellularLocation>
</comment>
<dbReference type="RefSeq" id="WP_146349297.1">
    <property type="nucleotide sequence ID" value="NZ_VOBR01000002.1"/>
</dbReference>
<evidence type="ECO:0000256" key="1">
    <source>
        <dbReference type="ARBA" id="ARBA00004162"/>
    </source>
</evidence>
<dbReference type="InterPro" id="IPR007168">
    <property type="entry name" value="Phageshock_PspC_N"/>
</dbReference>
<dbReference type="EMBL" id="VOBR01000002">
    <property type="protein sequence ID" value="TWP53701.1"/>
    <property type="molecule type" value="Genomic_DNA"/>
</dbReference>
<evidence type="ECO:0000256" key="5">
    <source>
        <dbReference type="ARBA" id="ARBA00023136"/>
    </source>
</evidence>
<evidence type="ECO:0000256" key="6">
    <source>
        <dbReference type="SAM" id="Phobius"/>
    </source>
</evidence>
<evidence type="ECO:0000313" key="9">
    <source>
        <dbReference type="Proteomes" id="UP000316639"/>
    </source>
</evidence>